<sequence>MLGSVKSQGVRIGYKNTFETRAYVDEVNQKYGPVTVFQQEALHGIFQSDLVQGKTLLEVGCGPMLWPSLFSSRRFSDIVLCDLMEGSRLELEEFLEKSKDAIDWTSRAEEVAALEGYSDTKKGALEILERTRSSIRKVVHCDVLKPGVLPQEHEEVFDVVLSCNCIESAIEDHESFRCAVCNVGSLVKPGGLLVLVGLGGLGKFTIGDHEMPMANLTDDVVKGAVADAGFKLNVYRTENMGAIGQPEDTRLQEAGAKVVCCLARGAPKGPKLPRARLNHQDALFPGHGLATHSQRCNKDRPMDLSHQRKIGGIMSNGKIPLLAPNSLCATPTLPSSPTCSSSPILSNVVCVDNVEAAQPQAAVLVDGARQRVIGEAASPQAGAPPEAVREPSLPPAAALLGGVADAAPLQGAPTPAYTAELAEVGERV</sequence>
<dbReference type="EMBL" id="JABSTQ010006079">
    <property type="protein sequence ID" value="KAG0437968.1"/>
    <property type="molecule type" value="Genomic_DNA"/>
</dbReference>
<accession>A0AC60QPU3</accession>
<organism evidence="1 2">
    <name type="scientific">Ixodes persulcatus</name>
    <name type="common">Taiga tick</name>
    <dbReference type="NCBI Taxonomy" id="34615"/>
    <lineage>
        <taxon>Eukaryota</taxon>
        <taxon>Metazoa</taxon>
        <taxon>Ecdysozoa</taxon>
        <taxon>Arthropoda</taxon>
        <taxon>Chelicerata</taxon>
        <taxon>Arachnida</taxon>
        <taxon>Acari</taxon>
        <taxon>Parasitiformes</taxon>
        <taxon>Ixodida</taxon>
        <taxon>Ixodoidea</taxon>
        <taxon>Ixodidae</taxon>
        <taxon>Ixodinae</taxon>
        <taxon>Ixodes</taxon>
    </lineage>
</organism>
<name>A0AC60QPU3_IXOPE</name>
<evidence type="ECO:0000313" key="2">
    <source>
        <dbReference type="Proteomes" id="UP000805193"/>
    </source>
</evidence>
<proteinExistence type="predicted"/>
<gene>
    <name evidence="1" type="ORF">HPB47_017208</name>
</gene>
<dbReference type="Proteomes" id="UP000805193">
    <property type="component" value="Unassembled WGS sequence"/>
</dbReference>
<reference evidence="1 2" key="1">
    <citation type="journal article" date="2020" name="Cell">
        <title>Large-Scale Comparative Analyses of Tick Genomes Elucidate Their Genetic Diversity and Vector Capacities.</title>
        <authorList>
            <consortium name="Tick Genome and Microbiome Consortium (TIGMIC)"/>
            <person name="Jia N."/>
            <person name="Wang J."/>
            <person name="Shi W."/>
            <person name="Du L."/>
            <person name="Sun Y."/>
            <person name="Zhan W."/>
            <person name="Jiang J.F."/>
            <person name="Wang Q."/>
            <person name="Zhang B."/>
            <person name="Ji P."/>
            <person name="Bell-Sakyi L."/>
            <person name="Cui X.M."/>
            <person name="Yuan T.T."/>
            <person name="Jiang B.G."/>
            <person name="Yang W.F."/>
            <person name="Lam T.T."/>
            <person name="Chang Q.C."/>
            <person name="Ding S.J."/>
            <person name="Wang X.J."/>
            <person name="Zhu J.G."/>
            <person name="Ruan X.D."/>
            <person name="Zhao L."/>
            <person name="Wei J.T."/>
            <person name="Ye R.Z."/>
            <person name="Que T.C."/>
            <person name="Du C.H."/>
            <person name="Zhou Y.H."/>
            <person name="Cheng J.X."/>
            <person name="Dai P.F."/>
            <person name="Guo W.B."/>
            <person name="Han X.H."/>
            <person name="Huang E.J."/>
            <person name="Li L.F."/>
            <person name="Wei W."/>
            <person name="Gao Y.C."/>
            <person name="Liu J.Z."/>
            <person name="Shao H.Z."/>
            <person name="Wang X."/>
            <person name="Wang C.C."/>
            <person name="Yang T.C."/>
            <person name="Huo Q.B."/>
            <person name="Li W."/>
            <person name="Chen H.Y."/>
            <person name="Chen S.E."/>
            <person name="Zhou L.G."/>
            <person name="Ni X.B."/>
            <person name="Tian J.H."/>
            <person name="Sheng Y."/>
            <person name="Liu T."/>
            <person name="Pan Y.S."/>
            <person name="Xia L.Y."/>
            <person name="Li J."/>
            <person name="Zhao F."/>
            <person name="Cao W.C."/>
        </authorList>
    </citation>
    <scope>NUCLEOTIDE SEQUENCE [LARGE SCALE GENOMIC DNA]</scope>
    <source>
        <strain evidence="1">Iper-2018</strain>
    </source>
</reference>
<protein>
    <submittedName>
        <fullName evidence="1">Uncharacterized protein</fullName>
    </submittedName>
</protein>
<comment type="caution">
    <text evidence="1">The sequence shown here is derived from an EMBL/GenBank/DDBJ whole genome shotgun (WGS) entry which is preliminary data.</text>
</comment>
<evidence type="ECO:0000313" key="1">
    <source>
        <dbReference type="EMBL" id="KAG0437968.1"/>
    </source>
</evidence>
<keyword evidence="2" id="KW-1185">Reference proteome</keyword>